<feature type="region of interest" description="Disordered" evidence="1">
    <location>
        <begin position="1"/>
        <end position="103"/>
    </location>
</feature>
<name>A0A917VY46_9NOCA</name>
<dbReference type="RefSeq" id="WP_189094650.1">
    <property type="nucleotide sequence ID" value="NZ_BMMH01000035.1"/>
</dbReference>
<feature type="compositionally biased region" description="Basic and acidic residues" evidence="1">
    <location>
        <begin position="56"/>
        <end position="65"/>
    </location>
</feature>
<evidence type="ECO:0000313" key="3">
    <source>
        <dbReference type="Proteomes" id="UP000638263"/>
    </source>
</evidence>
<gene>
    <name evidence="2" type="ORF">GCM10011588_68570</name>
</gene>
<sequence length="400" mass="43590">MTQPENNPGETGVEQHVCKFPVGYDPENPDDPFVPAGHAMEAPARRGRGRPSEYCGEERVDPDGVRRRHDRATAFQRRRELELEAAGQAPRRTGPPPRPVTSSRASLRELLAEIEMTTTSHREQMGQLLDRVTDVVATAGDPDAAVAEVARIRAEAQAESDAAAARAADAEQDAIIARRERDRALEDKTLAEGAAEDALAARDEAIADRDEQVAAARADAEQARQDAAEARADRDTALAAAEQRIADTETAAQERIRTVTAEAEDRIEQARSDAQARVDRAVEQLQQATVDRNAAISERAGAEQAAADARAETERMRRELVDTQAAHREELAQARRDIAAVRAEAREDREQQRSDHAAEVARIHESTAAQVNALRQALSTAESANSRLESEIARTKGAPQ</sequence>
<dbReference type="Proteomes" id="UP000638263">
    <property type="component" value="Unassembled WGS sequence"/>
</dbReference>
<comment type="caution">
    <text evidence="2">The sequence shown here is derived from an EMBL/GenBank/DDBJ whole genome shotgun (WGS) entry which is preliminary data.</text>
</comment>
<accession>A0A917VY46</accession>
<feature type="region of interest" description="Disordered" evidence="1">
    <location>
        <begin position="379"/>
        <end position="400"/>
    </location>
</feature>
<evidence type="ECO:0000256" key="1">
    <source>
        <dbReference type="SAM" id="MobiDB-lite"/>
    </source>
</evidence>
<feature type="region of interest" description="Disordered" evidence="1">
    <location>
        <begin position="293"/>
        <end position="317"/>
    </location>
</feature>
<evidence type="ECO:0000313" key="2">
    <source>
        <dbReference type="EMBL" id="GGL44151.1"/>
    </source>
</evidence>
<proteinExistence type="predicted"/>
<feature type="compositionally biased region" description="Basic and acidic residues" evidence="1">
    <location>
        <begin position="210"/>
        <end position="236"/>
    </location>
</feature>
<dbReference type="EMBL" id="BMMH01000035">
    <property type="protein sequence ID" value="GGL44151.1"/>
    <property type="molecule type" value="Genomic_DNA"/>
</dbReference>
<protein>
    <submittedName>
        <fullName evidence="2">Uncharacterized protein</fullName>
    </submittedName>
</protein>
<keyword evidence="3" id="KW-1185">Reference proteome</keyword>
<reference evidence="2" key="2">
    <citation type="submission" date="2020-09" db="EMBL/GenBank/DDBJ databases">
        <authorList>
            <person name="Sun Q."/>
            <person name="Zhou Y."/>
        </authorList>
    </citation>
    <scope>NUCLEOTIDE SEQUENCE</scope>
    <source>
        <strain evidence="2">CGMCC 4.3508</strain>
    </source>
</reference>
<feature type="compositionally biased region" description="Low complexity" evidence="1">
    <location>
        <begin position="294"/>
        <end position="308"/>
    </location>
</feature>
<reference evidence="2" key="1">
    <citation type="journal article" date="2014" name="Int. J. Syst. Evol. Microbiol.">
        <title>Complete genome sequence of Corynebacterium casei LMG S-19264T (=DSM 44701T), isolated from a smear-ripened cheese.</title>
        <authorList>
            <consortium name="US DOE Joint Genome Institute (JGI-PGF)"/>
            <person name="Walter F."/>
            <person name="Albersmeier A."/>
            <person name="Kalinowski J."/>
            <person name="Ruckert C."/>
        </authorList>
    </citation>
    <scope>NUCLEOTIDE SEQUENCE</scope>
    <source>
        <strain evidence="2">CGMCC 4.3508</strain>
    </source>
</reference>
<dbReference type="AlphaFoldDB" id="A0A917VY46"/>
<feature type="region of interest" description="Disordered" evidence="1">
    <location>
        <begin position="210"/>
        <end position="238"/>
    </location>
</feature>
<organism evidence="2 3">
    <name type="scientific">Nocardia jinanensis</name>
    <dbReference type="NCBI Taxonomy" id="382504"/>
    <lineage>
        <taxon>Bacteria</taxon>
        <taxon>Bacillati</taxon>
        <taxon>Actinomycetota</taxon>
        <taxon>Actinomycetes</taxon>
        <taxon>Mycobacteriales</taxon>
        <taxon>Nocardiaceae</taxon>
        <taxon>Nocardia</taxon>
    </lineage>
</organism>